<reference evidence="2 3" key="1">
    <citation type="submission" date="2022-05" db="EMBL/GenBank/DDBJ databases">
        <authorList>
            <consortium name="Genoscope - CEA"/>
            <person name="William W."/>
        </authorList>
    </citation>
    <scope>NUCLEOTIDE SEQUENCE [LARGE SCALE GENOMIC DNA]</scope>
</reference>
<feature type="region of interest" description="Disordered" evidence="1">
    <location>
        <begin position="172"/>
        <end position="195"/>
    </location>
</feature>
<keyword evidence="3" id="KW-1185">Reference proteome</keyword>
<evidence type="ECO:0000256" key="1">
    <source>
        <dbReference type="SAM" id="MobiDB-lite"/>
    </source>
</evidence>
<sequence length="886" mass="97942">MAPGEKQWQNGGEFGHNHTTAAGSGIAFLARLRGESELNELEKLKGSTAINEAKLKCGLCCKSYSVPLDRKTAGKVSFFKTTHFNECQKKRAGVKGVRTLENFFAKAAAQRLPEPTSSILPVSNEDEQDQFDGADAIVSENESDDFDIGSPSATAFPADLEEGDCGEEKIECGSVESESDKSDVPTSNDEDDTEDLTADDLISCTVCVERAHPLAEKLNKLIKEGKIPEECLFYKYLNDTTSFAMIDSSKASDFHWDHEVCEFFETVKYLGGQRTRNFLRGPGFHGTGRGGIKQFTTFADFNLCGPSHNVSNRCKAGYTTDSGIIKPHLQSFHVFSSHPKADINYLVSSDQVQVIGVSLTMDGTALKPGLEFDTRQKRIIGLTYKVDWNYVCDNPVPKPEEIKANLITSAEVTIMTSVDNSSTMPVGVHYHPKSVSGQDILSQMLGMAKTVQACDRCLNKQPAKNHIVTHNTSLCNSTKCDRCLQMKAVCQECQRKGHLSYLPALRSCESCLEESVQCRKVAVLAVVTDCEECNKQALLEIQKMSENNTMPPELLLLTPLPDVVHIGKSLKCSWSNWFIDLNGQMSNLVLIRTLRDSTDSDVRKPLRKMLTLECVRNKDRMAVEPIVRLSRPEVIEVLSKVSLVVHTLVPEKYRFWASNQKGVCCHPVAICPGPLGSVLALDYDFDTSCSRLLKIRLHQPADVAELQNGLKDSRDLCFSRGVAYIAERGNACIRFEDLNGKVRLNPNSLRSRADLERTLTDYNLSIEGTVPTLRNRLSQHLLQLEARVTKNMLQTDVPLSMPAAVCVASDDLLLCADDGHRVVYQIQLERNGVTINGKLRKLIGYPEGIHRLESLTLSDSSVVYFAAAKVPIVTVACTVLTSNPAR</sequence>
<gene>
    <name evidence="2" type="ORF">PLOB_00023999</name>
</gene>
<accession>A0ABN8RQS9</accession>
<comment type="caution">
    <text evidence="2">The sequence shown here is derived from an EMBL/GenBank/DDBJ whole genome shotgun (WGS) entry which is preliminary data.</text>
</comment>
<organism evidence="2 3">
    <name type="scientific">Porites lobata</name>
    <dbReference type="NCBI Taxonomy" id="104759"/>
    <lineage>
        <taxon>Eukaryota</taxon>
        <taxon>Metazoa</taxon>
        <taxon>Cnidaria</taxon>
        <taxon>Anthozoa</taxon>
        <taxon>Hexacorallia</taxon>
        <taxon>Scleractinia</taxon>
        <taxon>Fungiina</taxon>
        <taxon>Poritidae</taxon>
        <taxon>Porites</taxon>
    </lineage>
</organism>
<dbReference type="EMBL" id="CALNXK010000286">
    <property type="protein sequence ID" value="CAH3180900.1"/>
    <property type="molecule type" value="Genomic_DNA"/>
</dbReference>
<proteinExistence type="predicted"/>
<evidence type="ECO:0000313" key="3">
    <source>
        <dbReference type="Proteomes" id="UP001159405"/>
    </source>
</evidence>
<name>A0ABN8RQS9_9CNID</name>
<evidence type="ECO:0000313" key="2">
    <source>
        <dbReference type="EMBL" id="CAH3180900.1"/>
    </source>
</evidence>
<dbReference type="SUPFAM" id="SSF101898">
    <property type="entry name" value="NHL repeat"/>
    <property type="match status" value="1"/>
</dbReference>
<dbReference type="Proteomes" id="UP001159405">
    <property type="component" value="Unassembled WGS sequence"/>
</dbReference>
<protein>
    <submittedName>
        <fullName evidence="2">Uncharacterized protein</fullName>
    </submittedName>
</protein>